<feature type="compositionally biased region" description="Basic and acidic residues" evidence="1">
    <location>
        <begin position="71"/>
        <end position="81"/>
    </location>
</feature>
<feature type="compositionally biased region" description="Polar residues" evidence="1">
    <location>
        <begin position="29"/>
        <end position="40"/>
    </location>
</feature>
<feature type="compositionally biased region" description="Basic and acidic residues" evidence="1">
    <location>
        <begin position="372"/>
        <end position="383"/>
    </location>
</feature>
<evidence type="ECO:0000256" key="1">
    <source>
        <dbReference type="SAM" id="MobiDB-lite"/>
    </source>
</evidence>
<organism evidence="2 3">
    <name type="scientific">Jaminaea rosea</name>
    <dbReference type="NCBI Taxonomy" id="1569628"/>
    <lineage>
        <taxon>Eukaryota</taxon>
        <taxon>Fungi</taxon>
        <taxon>Dikarya</taxon>
        <taxon>Basidiomycota</taxon>
        <taxon>Ustilaginomycotina</taxon>
        <taxon>Exobasidiomycetes</taxon>
        <taxon>Microstromatales</taxon>
        <taxon>Microstromatales incertae sedis</taxon>
        <taxon>Jaminaea</taxon>
    </lineage>
</organism>
<dbReference type="Proteomes" id="UP000245884">
    <property type="component" value="Unassembled WGS sequence"/>
</dbReference>
<reference evidence="2 3" key="1">
    <citation type="journal article" date="2018" name="Mol. Biol. Evol.">
        <title>Broad Genomic Sampling Reveals a Smut Pathogenic Ancestry of the Fungal Clade Ustilaginomycotina.</title>
        <authorList>
            <person name="Kijpornyongpan T."/>
            <person name="Mondo S.J."/>
            <person name="Barry K."/>
            <person name="Sandor L."/>
            <person name="Lee J."/>
            <person name="Lipzen A."/>
            <person name="Pangilinan J."/>
            <person name="LaButti K."/>
            <person name="Hainaut M."/>
            <person name="Henrissat B."/>
            <person name="Grigoriev I.V."/>
            <person name="Spatafora J.W."/>
            <person name="Aime M.C."/>
        </authorList>
    </citation>
    <scope>NUCLEOTIDE SEQUENCE [LARGE SCALE GENOMIC DNA]</scope>
    <source>
        <strain evidence="2 3">MCA 5214</strain>
    </source>
</reference>
<feature type="region of interest" description="Disordered" evidence="1">
    <location>
        <begin position="359"/>
        <end position="383"/>
    </location>
</feature>
<feature type="region of interest" description="Disordered" evidence="1">
    <location>
        <begin position="1"/>
        <end position="105"/>
    </location>
</feature>
<sequence length="383" mass="42037">MSSLLKRRSAKSASPSSRTRSVTPFEEQPQVTSSRSTGFLSSLRPRSAEASPGAKDTGRSFSWSQTYARVDPNEFRDKQDDIGGGTETRLLPHNATPAFASSGRFGSFSGIVDKDTTSLHSIEDLALHRPAPHQTSEGDDAAPEIAPRRSSIASTRPPPVEVTIEVSKEQLNHSRHASVESTLEEQGFRFNATPSPPALPSAPNGTGPHHPYVFRLTPPSGERGEATYLSEYATVDGDEDVREVLMHPRFGPSDAGELGIARVLYAALADLLRSPSRRRPRSRNHPLHNCLRQISVRMVPQTNARHSRTMAPRRHAPRRFQQLGTQSLRQGRARVNGYDPCLPHRDGLSVRFTQREHLCSPSSGGAHGRGRLAADAERFGKEE</sequence>
<dbReference type="EMBL" id="KZ819675">
    <property type="protein sequence ID" value="PWN25606.1"/>
    <property type="molecule type" value="Genomic_DNA"/>
</dbReference>
<feature type="compositionally biased region" description="Basic residues" evidence="1">
    <location>
        <begin position="1"/>
        <end position="10"/>
    </location>
</feature>
<feature type="compositionally biased region" description="Low complexity" evidence="1">
    <location>
        <begin position="11"/>
        <end position="24"/>
    </location>
</feature>
<evidence type="ECO:0000313" key="3">
    <source>
        <dbReference type="Proteomes" id="UP000245884"/>
    </source>
</evidence>
<gene>
    <name evidence="2" type="ORF">BDZ90DRAFT_69552</name>
</gene>
<keyword evidence="3" id="KW-1185">Reference proteome</keyword>
<dbReference type="RefSeq" id="XP_025360218.1">
    <property type="nucleotide sequence ID" value="XM_025509787.1"/>
</dbReference>
<accession>A0A316UK08</accession>
<dbReference type="GeneID" id="37031610"/>
<proteinExistence type="predicted"/>
<evidence type="ECO:0000313" key="2">
    <source>
        <dbReference type="EMBL" id="PWN25606.1"/>
    </source>
</evidence>
<protein>
    <submittedName>
        <fullName evidence="2">Uncharacterized protein</fullName>
    </submittedName>
</protein>
<dbReference type="AlphaFoldDB" id="A0A316UK08"/>
<name>A0A316UK08_9BASI</name>
<feature type="region of interest" description="Disordered" evidence="1">
    <location>
        <begin position="128"/>
        <end position="159"/>
    </location>
</feature>